<dbReference type="AlphaFoldDB" id="A0A428ZAQ2"/>
<sequence>MSTTSTRTTRPVLAIVAGVLAVQAYGGAIAILTGTIDFGSVITGRFPFGSPVFAAVALAAIVGIPMTVTTWCAVIGHRWTQQAAFVSGALLVGWIAVQMVIIQTFSWLQPTMVLSGLLVIGLRVARRTS</sequence>
<comment type="caution">
    <text evidence="2">The sequence shown here is derived from an EMBL/GenBank/DDBJ whole genome shotgun (WGS) entry which is preliminary data.</text>
</comment>
<accession>A0A428ZAQ2</accession>
<keyword evidence="1" id="KW-0812">Transmembrane</keyword>
<feature type="transmembrane region" description="Helical" evidence="1">
    <location>
        <begin position="12"/>
        <end position="32"/>
    </location>
</feature>
<evidence type="ECO:0000313" key="3">
    <source>
        <dbReference type="Proteomes" id="UP000287547"/>
    </source>
</evidence>
<proteinExistence type="predicted"/>
<dbReference type="OrthoDB" id="3630641at2"/>
<feature type="transmembrane region" description="Helical" evidence="1">
    <location>
        <begin position="107"/>
        <end position="125"/>
    </location>
</feature>
<name>A0A428ZAQ2_KIBAR</name>
<dbReference type="Proteomes" id="UP000287547">
    <property type="component" value="Unassembled WGS sequence"/>
</dbReference>
<reference evidence="2 3" key="1">
    <citation type="submission" date="2018-05" db="EMBL/GenBank/DDBJ databases">
        <title>Evolution of GPA BGCs.</title>
        <authorList>
            <person name="Waglechner N."/>
            <person name="Wright G.D."/>
        </authorList>
    </citation>
    <scope>NUCLEOTIDE SEQUENCE [LARGE SCALE GENOMIC DNA]</scope>
    <source>
        <strain evidence="2 3">A82846</strain>
    </source>
</reference>
<dbReference type="EMBL" id="QHKI01000013">
    <property type="protein sequence ID" value="RSM85142.1"/>
    <property type="molecule type" value="Genomic_DNA"/>
</dbReference>
<keyword evidence="1" id="KW-1133">Transmembrane helix</keyword>
<feature type="transmembrane region" description="Helical" evidence="1">
    <location>
        <begin position="52"/>
        <end position="76"/>
    </location>
</feature>
<dbReference type="RefSeq" id="WP_037267496.1">
    <property type="nucleotide sequence ID" value="NZ_QHKI01000013.1"/>
</dbReference>
<keyword evidence="1" id="KW-0472">Membrane</keyword>
<organism evidence="2 3">
    <name type="scientific">Kibdelosporangium aridum</name>
    <dbReference type="NCBI Taxonomy" id="2030"/>
    <lineage>
        <taxon>Bacteria</taxon>
        <taxon>Bacillati</taxon>
        <taxon>Actinomycetota</taxon>
        <taxon>Actinomycetes</taxon>
        <taxon>Pseudonocardiales</taxon>
        <taxon>Pseudonocardiaceae</taxon>
        <taxon>Kibdelosporangium</taxon>
    </lineage>
</organism>
<feature type="transmembrane region" description="Helical" evidence="1">
    <location>
        <begin position="83"/>
        <end position="101"/>
    </location>
</feature>
<evidence type="ECO:0000313" key="2">
    <source>
        <dbReference type="EMBL" id="RSM85142.1"/>
    </source>
</evidence>
<gene>
    <name evidence="2" type="ORF">DMH04_17710</name>
</gene>
<protein>
    <submittedName>
        <fullName evidence="2">Uncharacterized protein</fullName>
    </submittedName>
</protein>
<evidence type="ECO:0000256" key="1">
    <source>
        <dbReference type="SAM" id="Phobius"/>
    </source>
</evidence>